<proteinExistence type="predicted"/>
<reference evidence="2" key="1">
    <citation type="submission" date="2020-07" db="EMBL/GenBank/DDBJ databases">
        <title>Ethylene signaling mediates host invasion by parasitic plants.</title>
        <authorList>
            <person name="Yoshida S."/>
        </authorList>
    </citation>
    <scope>NUCLEOTIDE SEQUENCE</scope>
    <source>
        <strain evidence="2">Okayama</strain>
    </source>
</reference>
<organism evidence="2 3">
    <name type="scientific">Phtheirospermum japonicum</name>
    <dbReference type="NCBI Taxonomy" id="374723"/>
    <lineage>
        <taxon>Eukaryota</taxon>
        <taxon>Viridiplantae</taxon>
        <taxon>Streptophyta</taxon>
        <taxon>Embryophyta</taxon>
        <taxon>Tracheophyta</taxon>
        <taxon>Spermatophyta</taxon>
        <taxon>Magnoliopsida</taxon>
        <taxon>eudicotyledons</taxon>
        <taxon>Gunneridae</taxon>
        <taxon>Pentapetalae</taxon>
        <taxon>asterids</taxon>
        <taxon>lamiids</taxon>
        <taxon>Lamiales</taxon>
        <taxon>Orobanchaceae</taxon>
        <taxon>Orobanchaceae incertae sedis</taxon>
        <taxon>Phtheirospermum</taxon>
    </lineage>
</organism>
<dbReference type="AlphaFoldDB" id="A0A830D7U5"/>
<evidence type="ECO:0000313" key="3">
    <source>
        <dbReference type="Proteomes" id="UP000653305"/>
    </source>
</evidence>
<accession>A0A830D7U5</accession>
<name>A0A830D7U5_9LAMI</name>
<dbReference type="Proteomes" id="UP000653305">
    <property type="component" value="Unassembled WGS sequence"/>
</dbReference>
<gene>
    <name evidence="2" type="ORF">PHJA_002577300</name>
</gene>
<keyword evidence="1" id="KW-1133">Transmembrane helix</keyword>
<evidence type="ECO:0000313" key="2">
    <source>
        <dbReference type="EMBL" id="GFQ04334.1"/>
    </source>
</evidence>
<keyword evidence="1" id="KW-0812">Transmembrane</keyword>
<protein>
    <submittedName>
        <fullName evidence="2">ATP synthase subunit b chloroplastic</fullName>
    </submittedName>
</protein>
<sequence length="57" mass="6624">MNKYEECNHSFVYIGHLSIGNFGFNIDILVTYLINLNVVIDVLIFFIEGMCMNCLFQ</sequence>
<keyword evidence="1" id="KW-0472">Membrane</keyword>
<comment type="caution">
    <text evidence="2">The sequence shown here is derived from an EMBL/GenBank/DDBJ whole genome shotgun (WGS) entry which is preliminary data.</text>
</comment>
<keyword evidence="3" id="KW-1185">Reference proteome</keyword>
<feature type="transmembrane region" description="Helical" evidence="1">
    <location>
        <begin position="32"/>
        <end position="56"/>
    </location>
</feature>
<dbReference type="EMBL" id="BMAC01000932">
    <property type="protein sequence ID" value="GFQ04334.1"/>
    <property type="molecule type" value="Genomic_DNA"/>
</dbReference>
<evidence type="ECO:0000256" key="1">
    <source>
        <dbReference type="SAM" id="Phobius"/>
    </source>
</evidence>